<dbReference type="InterPro" id="IPR014780">
    <property type="entry name" value="tRNA_psdUridine_synth_TruB"/>
</dbReference>
<reference evidence="8 9" key="1">
    <citation type="submission" date="2020-02" db="EMBL/GenBank/DDBJ databases">
        <title>Pseudoroseicyclus tamarix, sp. nov., isolated from offshore sediment of a Tamarix chinensis forest.</title>
        <authorList>
            <person name="Gai Y."/>
        </authorList>
    </citation>
    <scope>NUCLEOTIDE SEQUENCE [LARGE SCALE GENOMIC DNA]</scope>
    <source>
        <strain evidence="8 9">CLL3-39</strain>
    </source>
</reference>
<dbReference type="RefSeq" id="WP_163889484.1">
    <property type="nucleotide sequence ID" value="NZ_JAAFYS010000001.1"/>
</dbReference>
<evidence type="ECO:0000313" key="8">
    <source>
        <dbReference type="EMBL" id="NDU99743.1"/>
    </source>
</evidence>
<dbReference type="GO" id="GO:1990481">
    <property type="term" value="P:mRNA pseudouridine synthesis"/>
    <property type="evidence" value="ECO:0007669"/>
    <property type="project" value="TreeGrafter"/>
</dbReference>
<keyword evidence="4 5" id="KW-0413">Isomerase</keyword>
<sequence length="302" mass="32225">MARKRKGRPVSGWLIIDKPAGMGSTDVVSKCRWLLQAQKAGHAGTLDPAATGLLAVAFGEATKTIPYVTDALKCYRFTVRFGAATTTDDAEGEVLETSDSRPSDADIEAALAPFRGQISQVPPAFSAVKVAGERAYDLARDGEVVELEARPLWVERLELVERPDPGSAVLEMVCGKGGYVRSIARDLGRALGCLGHVTALRRVWSGPFDLEDAVTIAEIEALEGPEAREAQLLPLETSLEDLPQVTVPESSLVKLRNGNAASVIASGVEFGSECWASHKGVPVAIGRYMGGEFHPARVFVAE</sequence>
<dbReference type="InterPro" id="IPR020103">
    <property type="entry name" value="PsdUridine_synth_cat_dom_sf"/>
</dbReference>
<dbReference type="NCBIfam" id="TIGR00431">
    <property type="entry name" value="TruB"/>
    <property type="match status" value="1"/>
</dbReference>
<comment type="caution">
    <text evidence="8">The sequence shown here is derived from an EMBL/GenBank/DDBJ whole genome shotgun (WGS) entry which is preliminary data.</text>
</comment>
<dbReference type="GO" id="GO:0160148">
    <property type="term" value="F:tRNA pseudouridine(55) synthase activity"/>
    <property type="evidence" value="ECO:0007669"/>
    <property type="project" value="UniProtKB-EC"/>
</dbReference>
<gene>
    <name evidence="5 8" type="primary">truB</name>
    <name evidence="8" type="ORF">GZA08_01985</name>
</gene>
<dbReference type="Pfam" id="PF01509">
    <property type="entry name" value="TruB_N"/>
    <property type="match status" value="1"/>
</dbReference>
<evidence type="ECO:0000259" key="6">
    <source>
        <dbReference type="Pfam" id="PF01509"/>
    </source>
</evidence>
<dbReference type="PANTHER" id="PTHR13767:SF2">
    <property type="entry name" value="PSEUDOURIDYLATE SYNTHASE TRUB1"/>
    <property type="match status" value="1"/>
</dbReference>
<evidence type="ECO:0000256" key="2">
    <source>
        <dbReference type="ARBA" id="ARBA00005642"/>
    </source>
</evidence>
<dbReference type="GO" id="GO:0003723">
    <property type="term" value="F:RNA binding"/>
    <property type="evidence" value="ECO:0007669"/>
    <property type="project" value="InterPro"/>
</dbReference>
<dbReference type="GO" id="GO:0031119">
    <property type="term" value="P:tRNA pseudouridine synthesis"/>
    <property type="evidence" value="ECO:0007669"/>
    <property type="project" value="UniProtKB-UniRule"/>
</dbReference>
<feature type="domain" description="tRNA pseudouridylate synthase B C-terminal" evidence="7">
    <location>
        <begin position="181"/>
        <end position="239"/>
    </location>
</feature>
<comment type="similarity">
    <text evidence="2 5">Belongs to the pseudouridine synthase TruB family. Type 1 subfamily.</text>
</comment>
<keyword evidence="3 5" id="KW-0819">tRNA processing</keyword>
<dbReference type="InterPro" id="IPR002501">
    <property type="entry name" value="PsdUridine_synth_N"/>
</dbReference>
<dbReference type="EMBL" id="JAAGAB010000001">
    <property type="protein sequence ID" value="NDU99743.1"/>
    <property type="molecule type" value="Genomic_DNA"/>
</dbReference>
<dbReference type="InterPro" id="IPR032819">
    <property type="entry name" value="TruB_C"/>
</dbReference>
<dbReference type="HAMAP" id="MF_01080">
    <property type="entry name" value="TruB_bact"/>
    <property type="match status" value="1"/>
</dbReference>
<proteinExistence type="inferred from homology"/>
<feature type="active site" description="Nucleophile" evidence="5">
    <location>
        <position position="47"/>
    </location>
</feature>
<organism evidence="8 9">
    <name type="scientific">Pseudoroseicyclus tamaricis</name>
    <dbReference type="NCBI Taxonomy" id="2705421"/>
    <lineage>
        <taxon>Bacteria</taxon>
        <taxon>Pseudomonadati</taxon>
        <taxon>Pseudomonadota</taxon>
        <taxon>Alphaproteobacteria</taxon>
        <taxon>Rhodobacterales</taxon>
        <taxon>Paracoccaceae</taxon>
        <taxon>Pseudoroseicyclus</taxon>
    </lineage>
</organism>
<dbReference type="Pfam" id="PF16198">
    <property type="entry name" value="TruB_C_2"/>
    <property type="match status" value="1"/>
</dbReference>
<keyword evidence="9" id="KW-1185">Reference proteome</keyword>
<dbReference type="AlphaFoldDB" id="A0A6B2JU93"/>
<evidence type="ECO:0000256" key="4">
    <source>
        <dbReference type="ARBA" id="ARBA00023235"/>
    </source>
</evidence>
<evidence type="ECO:0000256" key="3">
    <source>
        <dbReference type="ARBA" id="ARBA00022694"/>
    </source>
</evidence>
<name>A0A6B2JU93_9RHOB</name>
<dbReference type="SUPFAM" id="SSF55120">
    <property type="entry name" value="Pseudouridine synthase"/>
    <property type="match status" value="1"/>
</dbReference>
<comment type="function">
    <text evidence="5">Responsible for synthesis of pseudouridine from uracil-55 in the psi GC loop of transfer RNAs.</text>
</comment>
<accession>A0A6B2JU93</accession>
<protein>
    <recommendedName>
        <fullName evidence="5">tRNA pseudouridine synthase B</fullName>
        <ecNumber evidence="5">5.4.99.25</ecNumber>
    </recommendedName>
    <alternativeName>
        <fullName evidence="5">tRNA pseudouridine(55) synthase</fullName>
        <shortName evidence="5">Psi55 synthase</shortName>
    </alternativeName>
    <alternativeName>
        <fullName evidence="5">tRNA pseudouridylate synthase</fullName>
    </alternativeName>
    <alternativeName>
        <fullName evidence="5">tRNA-uridine isomerase</fullName>
    </alternativeName>
</protein>
<dbReference type="PANTHER" id="PTHR13767">
    <property type="entry name" value="TRNA-PSEUDOURIDINE SYNTHASE"/>
    <property type="match status" value="1"/>
</dbReference>
<evidence type="ECO:0000256" key="5">
    <source>
        <dbReference type="HAMAP-Rule" id="MF_01080"/>
    </source>
</evidence>
<comment type="catalytic activity">
    <reaction evidence="1 5">
        <text>uridine(55) in tRNA = pseudouridine(55) in tRNA</text>
        <dbReference type="Rhea" id="RHEA:42532"/>
        <dbReference type="Rhea" id="RHEA-COMP:10101"/>
        <dbReference type="Rhea" id="RHEA-COMP:10102"/>
        <dbReference type="ChEBI" id="CHEBI:65314"/>
        <dbReference type="ChEBI" id="CHEBI:65315"/>
        <dbReference type="EC" id="5.4.99.25"/>
    </reaction>
</comment>
<evidence type="ECO:0000313" key="9">
    <source>
        <dbReference type="Proteomes" id="UP000474757"/>
    </source>
</evidence>
<feature type="domain" description="Pseudouridine synthase II N-terminal" evidence="6">
    <location>
        <begin position="32"/>
        <end position="180"/>
    </location>
</feature>
<dbReference type="Proteomes" id="UP000474757">
    <property type="component" value="Unassembled WGS sequence"/>
</dbReference>
<dbReference type="CDD" id="cd02573">
    <property type="entry name" value="PseudoU_synth_EcTruB"/>
    <property type="match status" value="1"/>
</dbReference>
<evidence type="ECO:0000256" key="1">
    <source>
        <dbReference type="ARBA" id="ARBA00000385"/>
    </source>
</evidence>
<evidence type="ECO:0000259" key="7">
    <source>
        <dbReference type="Pfam" id="PF16198"/>
    </source>
</evidence>
<dbReference type="EC" id="5.4.99.25" evidence="5"/>
<dbReference type="Gene3D" id="3.30.2350.10">
    <property type="entry name" value="Pseudouridine synthase"/>
    <property type="match status" value="1"/>
</dbReference>